<dbReference type="EMBL" id="LAZR01021894">
    <property type="protein sequence ID" value="KKL83747.1"/>
    <property type="molecule type" value="Genomic_DNA"/>
</dbReference>
<dbReference type="SUPFAM" id="SSF103084">
    <property type="entry name" value="Holliday junction resolvase RusA"/>
    <property type="match status" value="1"/>
</dbReference>
<dbReference type="AlphaFoldDB" id="A0A0F9I8N5"/>
<gene>
    <name evidence="1" type="ORF">LCGC14_1971640</name>
</gene>
<reference evidence="1" key="1">
    <citation type="journal article" date="2015" name="Nature">
        <title>Complex archaea that bridge the gap between prokaryotes and eukaryotes.</title>
        <authorList>
            <person name="Spang A."/>
            <person name="Saw J.H."/>
            <person name="Jorgensen S.L."/>
            <person name="Zaremba-Niedzwiedzka K."/>
            <person name="Martijn J."/>
            <person name="Lind A.E."/>
            <person name="van Eijk R."/>
            <person name="Schleper C."/>
            <person name="Guy L."/>
            <person name="Ettema T.J."/>
        </authorList>
    </citation>
    <scope>NUCLEOTIDE SEQUENCE</scope>
</reference>
<sequence length="121" mass="14400">MTQKFVIKGNLPDFNQLINDSKKHWSVYSKQKEKLTWDIALIIKSQKLKPVKKYPIKIRFIWHCKNRMKDPDNICAAKKFCIDSLKEAQIIIDDGFKYIAGFTDEFYIDKNNPRIEVFIEE</sequence>
<dbReference type="GO" id="GO:0006281">
    <property type="term" value="P:DNA repair"/>
    <property type="evidence" value="ECO:0007669"/>
    <property type="project" value="InterPro"/>
</dbReference>
<comment type="caution">
    <text evidence="1">The sequence shown here is derived from an EMBL/GenBank/DDBJ whole genome shotgun (WGS) entry which is preliminary data.</text>
</comment>
<dbReference type="Gene3D" id="3.30.1330.70">
    <property type="entry name" value="Holliday junction resolvase RusA"/>
    <property type="match status" value="1"/>
</dbReference>
<dbReference type="GO" id="GO:0006310">
    <property type="term" value="P:DNA recombination"/>
    <property type="evidence" value="ECO:0007669"/>
    <property type="project" value="InterPro"/>
</dbReference>
<evidence type="ECO:0000313" key="1">
    <source>
        <dbReference type="EMBL" id="KKL83747.1"/>
    </source>
</evidence>
<accession>A0A0F9I8N5</accession>
<dbReference type="InterPro" id="IPR036614">
    <property type="entry name" value="RusA-like_sf"/>
</dbReference>
<organism evidence="1">
    <name type="scientific">marine sediment metagenome</name>
    <dbReference type="NCBI Taxonomy" id="412755"/>
    <lineage>
        <taxon>unclassified sequences</taxon>
        <taxon>metagenomes</taxon>
        <taxon>ecological metagenomes</taxon>
    </lineage>
</organism>
<dbReference type="GO" id="GO:0000287">
    <property type="term" value="F:magnesium ion binding"/>
    <property type="evidence" value="ECO:0007669"/>
    <property type="project" value="InterPro"/>
</dbReference>
<name>A0A0F9I8N5_9ZZZZ</name>
<protein>
    <submittedName>
        <fullName evidence="1">Uncharacterized protein</fullName>
    </submittedName>
</protein>
<proteinExistence type="predicted"/>